<dbReference type="KEGG" id="fek:C1H87_13280"/>
<sequence>MKKNKFMVAIATAALTLFFTSCNKDESVTDDALETGNVPELVALETSIEAVESTADSYSLYAMSSLDFESTTTGKSDSEKLPPEKRCHDRSGFFPDCTEFSKEVTDNTITITVSFPENCIDRNGDVISGTITIVKSISDTDRTRTATFTDFTINGHVINGTKTHEFTAANNDGNPQISGSVDISVETDEGTVTKVGTRLVVITSGGDTHTHADDEKTITGSHTFTDAEGNTRSVEITTPLVKPAACKYIVEGVKTYTKNGETSSLDYGDGTCDNVGTLTEADGTVTEIELKRKRRKH</sequence>
<organism evidence="2 3">
    <name type="scientific">Flavivirga eckloniae</name>
    <dbReference type="NCBI Taxonomy" id="1803846"/>
    <lineage>
        <taxon>Bacteria</taxon>
        <taxon>Pseudomonadati</taxon>
        <taxon>Bacteroidota</taxon>
        <taxon>Flavobacteriia</taxon>
        <taxon>Flavobacteriales</taxon>
        <taxon>Flavobacteriaceae</taxon>
        <taxon>Flavivirga</taxon>
    </lineage>
</organism>
<dbReference type="RefSeq" id="WP_102756280.1">
    <property type="nucleotide sequence ID" value="NZ_CP025791.1"/>
</dbReference>
<feature type="signal peptide" evidence="1">
    <location>
        <begin position="1"/>
        <end position="24"/>
    </location>
</feature>
<keyword evidence="1" id="KW-0732">Signal</keyword>
<proteinExistence type="predicted"/>
<protein>
    <recommendedName>
        <fullName evidence="4">Lipocalin-like domain-containing protein</fullName>
    </recommendedName>
</protein>
<reference evidence="2 3" key="1">
    <citation type="submission" date="2018-01" db="EMBL/GenBank/DDBJ databases">
        <title>Complete genome sequence of Flavivirga eckloniae ECD14 isolated from seaweed Ecklonia cava.</title>
        <authorList>
            <person name="Lee J.H."/>
            <person name="Baik K.S."/>
            <person name="Seong C.N."/>
        </authorList>
    </citation>
    <scope>NUCLEOTIDE SEQUENCE [LARGE SCALE GENOMIC DNA]</scope>
    <source>
        <strain evidence="2 3">ECD14</strain>
    </source>
</reference>
<dbReference type="OrthoDB" id="1114031at2"/>
<dbReference type="PROSITE" id="PS51257">
    <property type="entry name" value="PROKAR_LIPOPROTEIN"/>
    <property type="match status" value="1"/>
</dbReference>
<evidence type="ECO:0008006" key="4">
    <source>
        <dbReference type="Google" id="ProtNLM"/>
    </source>
</evidence>
<dbReference type="EMBL" id="CP025791">
    <property type="protein sequence ID" value="AUP79627.1"/>
    <property type="molecule type" value="Genomic_DNA"/>
</dbReference>
<dbReference type="Proteomes" id="UP000235826">
    <property type="component" value="Chromosome"/>
</dbReference>
<name>A0A2K9PSV8_9FLAO</name>
<evidence type="ECO:0000313" key="3">
    <source>
        <dbReference type="Proteomes" id="UP000235826"/>
    </source>
</evidence>
<feature type="chain" id="PRO_5014623183" description="Lipocalin-like domain-containing protein" evidence="1">
    <location>
        <begin position="25"/>
        <end position="297"/>
    </location>
</feature>
<keyword evidence="3" id="KW-1185">Reference proteome</keyword>
<accession>A0A2K9PSV8</accession>
<evidence type="ECO:0000313" key="2">
    <source>
        <dbReference type="EMBL" id="AUP79627.1"/>
    </source>
</evidence>
<evidence type="ECO:0000256" key="1">
    <source>
        <dbReference type="SAM" id="SignalP"/>
    </source>
</evidence>
<dbReference type="AlphaFoldDB" id="A0A2K9PSV8"/>
<gene>
    <name evidence="2" type="ORF">C1H87_13280</name>
</gene>